<dbReference type="PANTHER" id="PTHR21301">
    <property type="entry name" value="REVERSE TRANSCRIPTASE"/>
    <property type="match status" value="1"/>
</dbReference>
<dbReference type="PANTHER" id="PTHR21301:SF10">
    <property type="entry name" value="REVERSE TRANSCRIPTASE DOMAIN-CONTAINING PROTEIN"/>
    <property type="match status" value="1"/>
</dbReference>
<organism evidence="2 4">
    <name type="scientific">Didymodactylos carnosus</name>
    <dbReference type="NCBI Taxonomy" id="1234261"/>
    <lineage>
        <taxon>Eukaryota</taxon>
        <taxon>Metazoa</taxon>
        <taxon>Spiralia</taxon>
        <taxon>Gnathifera</taxon>
        <taxon>Rotifera</taxon>
        <taxon>Eurotatoria</taxon>
        <taxon>Bdelloidea</taxon>
        <taxon>Philodinida</taxon>
        <taxon>Philodinidae</taxon>
        <taxon>Didymodactylos</taxon>
    </lineage>
</organism>
<sequence>MLKDSKKFIVGNVDETTEEEQKINRRLTQLKRDKKTTAKEYDKLFISGSSITMIYCTVKVHKQNYSLRPIISICNAPNYKIAAHLASMIKQCNDQLSSYVKDSFEFVKMLQNNIVGSNEIMLSFDVESLYPNVSVTEAIDIAVKMLWGTNKTMKFMKLTKSETYILLFNLALRNLQFRLYNEYYRQKEGVAMGSLLAPILADIFMNNLEKKTYRTTDIIKNYNMD</sequence>
<protein>
    <recommendedName>
        <fullName evidence="1">Reverse transcriptase domain-containing protein</fullName>
    </recommendedName>
</protein>
<dbReference type="Proteomes" id="UP000681722">
    <property type="component" value="Unassembled WGS sequence"/>
</dbReference>
<dbReference type="AlphaFoldDB" id="A0A815S3H7"/>
<proteinExistence type="predicted"/>
<dbReference type="EMBL" id="CAJOBC010086771">
    <property type="protein sequence ID" value="CAF4348283.1"/>
    <property type="molecule type" value="Genomic_DNA"/>
</dbReference>
<keyword evidence="4" id="KW-1185">Reference proteome</keyword>
<comment type="caution">
    <text evidence="2">The sequence shown here is derived from an EMBL/GenBank/DDBJ whole genome shotgun (WGS) entry which is preliminary data.</text>
</comment>
<evidence type="ECO:0000313" key="3">
    <source>
        <dbReference type="EMBL" id="CAF4348283.1"/>
    </source>
</evidence>
<evidence type="ECO:0000259" key="1">
    <source>
        <dbReference type="PROSITE" id="PS50878"/>
    </source>
</evidence>
<dbReference type="EMBL" id="CAJNOQ010021284">
    <property type="protein sequence ID" value="CAF1483793.1"/>
    <property type="molecule type" value="Genomic_DNA"/>
</dbReference>
<gene>
    <name evidence="2" type="ORF">GPM918_LOCUS35953</name>
    <name evidence="3" type="ORF">SRO942_LOCUS36682</name>
</gene>
<evidence type="ECO:0000313" key="2">
    <source>
        <dbReference type="EMBL" id="CAF1483793.1"/>
    </source>
</evidence>
<evidence type="ECO:0000313" key="4">
    <source>
        <dbReference type="Proteomes" id="UP000663829"/>
    </source>
</evidence>
<accession>A0A815S3H7</accession>
<dbReference type="OrthoDB" id="6782675at2759"/>
<name>A0A815S3H7_9BILA</name>
<feature type="domain" description="Reverse transcriptase" evidence="1">
    <location>
        <begin position="1"/>
        <end position="225"/>
    </location>
</feature>
<dbReference type="Pfam" id="PF00078">
    <property type="entry name" value="RVT_1"/>
    <property type="match status" value="1"/>
</dbReference>
<dbReference type="PROSITE" id="PS50878">
    <property type="entry name" value="RT_POL"/>
    <property type="match status" value="1"/>
</dbReference>
<dbReference type="Proteomes" id="UP000663829">
    <property type="component" value="Unassembled WGS sequence"/>
</dbReference>
<reference evidence="2" key="1">
    <citation type="submission" date="2021-02" db="EMBL/GenBank/DDBJ databases">
        <authorList>
            <person name="Nowell W R."/>
        </authorList>
    </citation>
    <scope>NUCLEOTIDE SEQUENCE</scope>
</reference>
<dbReference type="InterPro" id="IPR000477">
    <property type="entry name" value="RT_dom"/>
</dbReference>